<reference evidence="1" key="1">
    <citation type="journal article" date="2014" name="Front. Microbiol.">
        <title>High frequency of phylogenetically diverse reductive dehalogenase-homologous genes in deep subseafloor sedimentary metagenomes.</title>
        <authorList>
            <person name="Kawai M."/>
            <person name="Futagami T."/>
            <person name="Toyoda A."/>
            <person name="Takaki Y."/>
            <person name="Nishi S."/>
            <person name="Hori S."/>
            <person name="Arai W."/>
            <person name="Tsubouchi T."/>
            <person name="Morono Y."/>
            <person name="Uchiyama I."/>
            <person name="Ito T."/>
            <person name="Fujiyama A."/>
            <person name="Inagaki F."/>
            <person name="Takami H."/>
        </authorList>
    </citation>
    <scope>NUCLEOTIDE SEQUENCE</scope>
    <source>
        <strain evidence="1">Expedition CK06-06</strain>
    </source>
</reference>
<evidence type="ECO:0000313" key="1">
    <source>
        <dbReference type="EMBL" id="GAG29427.1"/>
    </source>
</evidence>
<feature type="non-terminal residue" evidence="1">
    <location>
        <position position="1"/>
    </location>
</feature>
<organism evidence="1">
    <name type="scientific">marine sediment metagenome</name>
    <dbReference type="NCBI Taxonomy" id="412755"/>
    <lineage>
        <taxon>unclassified sequences</taxon>
        <taxon>metagenomes</taxon>
        <taxon>ecological metagenomes</taxon>
    </lineage>
</organism>
<protein>
    <recommendedName>
        <fullName evidence="2">SGNH hydrolase-type esterase domain-containing protein</fullName>
    </recommendedName>
</protein>
<gene>
    <name evidence="1" type="ORF">S01H1_66233</name>
</gene>
<dbReference type="SUPFAM" id="SSF52266">
    <property type="entry name" value="SGNH hydrolase"/>
    <property type="match status" value="1"/>
</dbReference>
<dbReference type="AlphaFoldDB" id="X0X1X1"/>
<name>X0X1X1_9ZZZZ</name>
<comment type="caution">
    <text evidence="1">The sequence shown here is derived from an EMBL/GenBank/DDBJ whole genome shotgun (WGS) entry which is preliminary data.</text>
</comment>
<accession>X0X1X1</accession>
<sequence length="160" mass="18041">HSTARQSGTRFEIGPAPVEGLHVTALVRRAAQRRTAADEFFAWHERLHAPEYWAPSGRLIERMAERARAQDVRFVLLLLPLIWDLADHPLREVHDRIAAFARQREIETVDALPALSAFEADDLILHPRDRHPNTEYARIVAEQLADVLARPAQAAAGPGR</sequence>
<dbReference type="InterPro" id="IPR036514">
    <property type="entry name" value="SGNH_hydro_sf"/>
</dbReference>
<proteinExistence type="predicted"/>
<evidence type="ECO:0008006" key="2">
    <source>
        <dbReference type="Google" id="ProtNLM"/>
    </source>
</evidence>
<dbReference type="Gene3D" id="3.40.50.1110">
    <property type="entry name" value="SGNH hydrolase"/>
    <property type="match status" value="1"/>
</dbReference>
<dbReference type="EMBL" id="BARS01043780">
    <property type="protein sequence ID" value="GAG29427.1"/>
    <property type="molecule type" value="Genomic_DNA"/>
</dbReference>